<dbReference type="InterPro" id="IPR006311">
    <property type="entry name" value="TAT_signal"/>
</dbReference>
<keyword evidence="5 8" id="KW-0274">FAD</keyword>
<evidence type="ECO:0000256" key="1">
    <source>
        <dbReference type="ARBA" id="ARBA00008040"/>
    </source>
</evidence>
<evidence type="ECO:0000256" key="3">
    <source>
        <dbReference type="ARBA" id="ARBA00015872"/>
    </source>
</evidence>
<name>A0A0A8B6T8_9ACTN</name>
<dbReference type="EMBL" id="CP009302">
    <property type="protein sequence ID" value="AJC12533.1"/>
    <property type="molecule type" value="Genomic_DNA"/>
</dbReference>
<dbReference type="PANTHER" id="PTHR43400:SF7">
    <property type="entry name" value="FAD-DEPENDENT OXIDOREDUCTASE 2 FAD BINDING DOMAIN-CONTAINING PROTEIN"/>
    <property type="match status" value="1"/>
</dbReference>
<evidence type="ECO:0000313" key="10">
    <source>
        <dbReference type="EMBL" id="AJC12533.1"/>
    </source>
</evidence>
<dbReference type="SUPFAM" id="SSF56425">
    <property type="entry name" value="Succinate dehydrogenase/fumarate reductase flavoprotein, catalytic domain"/>
    <property type="match status" value="1"/>
</dbReference>
<comment type="catalytic activity">
    <reaction evidence="7 8">
        <text>dihydrourocanate + A = urocanate + AH2</text>
        <dbReference type="Rhea" id="RHEA:36059"/>
        <dbReference type="ChEBI" id="CHEBI:13193"/>
        <dbReference type="ChEBI" id="CHEBI:17499"/>
        <dbReference type="ChEBI" id="CHEBI:27247"/>
        <dbReference type="ChEBI" id="CHEBI:72991"/>
        <dbReference type="EC" id="1.3.99.33"/>
    </reaction>
</comment>
<evidence type="ECO:0000256" key="2">
    <source>
        <dbReference type="ARBA" id="ARBA00013137"/>
    </source>
</evidence>
<organism evidence="10 11">
    <name type="scientific">Berryella intestinalis</name>
    <dbReference type="NCBI Taxonomy" id="1531429"/>
    <lineage>
        <taxon>Bacteria</taxon>
        <taxon>Bacillati</taxon>
        <taxon>Actinomycetota</taxon>
        <taxon>Coriobacteriia</taxon>
        <taxon>Eggerthellales</taxon>
        <taxon>Eggerthellaceae</taxon>
        <taxon>Berryella</taxon>
    </lineage>
</organism>
<evidence type="ECO:0000259" key="9">
    <source>
        <dbReference type="SMART" id="SM00900"/>
    </source>
</evidence>
<dbReference type="Gene3D" id="3.90.700.10">
    <property type="entry name" value="Succinate dehydrogenase/fumarate reductase flavoprotein, catalytic domain"/>
    <property type="match status" value="1"/>
</dbReference>
<dbReference type="NCBIfam" id="TIGR01813">
    <property type="entry name" value="flavo_cyto_c"/>
    <property type="match status" value="1"/>
</dbReference>
<evidence type="ECO:0000256" key="6">
    <source>
        <dbReference type="ARBA" id="ARBA00023002"/>
    </source>
</evidence>
<evidence type="ECO:0000256" key="5">
    <source>
        <dbReference type="ARBA" id="ARBA00022827"/>
    </source>
</evidence>
<dbReference type="RefSeq" id="WP_039689926.1">
    <property type="nucleotide sequence ID" value="NZ_CP009302.1"/>
</dbReference>
<dbReference type="Pfam" id="PF00890">
    <property type="entry name" value="FAD_binding_2"/>
    <property type="match status" value="1"/>
</dbReference>
<dbReference type="InterPro" id="IPR036188">
    <property type="entry name" value="FAD/NAD-bd_sf"/>
</dbReference>
<dbReference type="InterPro" id="IPR027477">
    <property type="entry name" value="Succ_DH/fumarate_Rdtase_cat_sf"/>
</dbReference>
<dbReference type="GO" id="GO:0033765">
    <property type="term" value="F:steroid dehydrogenase activity, acting on the CH-CH group of donors"/>
    <property type="evidence" value="ECO:0007669"/>
    <property type="project" value="UniProtKB-ARBA"/>
</dbReference>
<gene>
    <name evidence="10" type="ORF">JI75_07510</name>
</gene>
<dbReference type="OrthoDB" id="9805351at2"/>
<proteinExistence type="inferred from homology"/>
<dbReference type="SUPFAM" id="SSF51905">
    <property type="entry name" value="FAD/NAD(P)-binding domain"/>
    <property type="match status" value="1"/>
</dbReference>
<evidence type="ECO:0000256" key="7">
    <source>
        <dbReference type="ARBA" id="ARBA00049922"/>
    </source>
</evidence>
<dbReference type="KEGG" id="cbac:JI75_07510"/>
<dbReference type="InterPro" id="IPR010960">
    <property type="entry name" value="Flavocytochrome_c"/>
</dbReference>
<dbReference type="PROSITE" id="PS51318">
    <property type="entry name" value="TAT"/>
    <property type="match status" value="1"/>
</dbReference>
<reference evidence="11" key="1">
    <citation type="submission" date="2014-08" db="EMBL/GenBank/DDBJ databases">
        <title>Coriobacteriaceae sp. complete genome.</title>
        <authorList>
            <person name="Looft T."/>
            <person name="Bayles D.O."/>
            <person name="Stanton T.B."/>
        </authorList>
    </citation>
    <scope>NUCLEOTIDE SEQUENCE [LARGE SCALE GENOMIC DNA]</scope>
    <source>
        <strain evidence="11">68-1-3</strain>
    </source>
</reference>
<dbReference type="Pfam" id="PF04205">
    <property type="entry name" value="FMN_bind"/>
    <property type="match status" value="1"/>
</dbReference>
<dbReference type="EC" id="1.3.99.33" evidence="2 8"/>
<comment type="cofactor">
    <cofactor evidence="8">
        <name>FAD</name>
        <dbReference type="ChEBI" id="CHEBI:57692"/>
    </cofactor>
    <text evidence="8">Binds 1 FAD per subunit.</text>
</comment>
<keyword evidence="6 8" id="KW-0560">Oxidoreductase</keyword>
<evidence type="ECO:0000256" key="4">
    <source>
        <dbReference type="ARBA" id="ARBA00022630"/>
    </source>
</evidence>
<sequence>MTDRNKGRALDRRTFLKGTVALGVYGGLMGAGLSACSPAKSAAPTAWKAGTYTANVTGHNAPFTMGVTFSDSAITAIDLGANQESLGVGAAALKELSDKAMLYQSSNLDAVTGATLSSMCFQQGLKECSDQAGASKDLAKAAGPEDTIESAYSADVCVIGAGGAGLTAAISAVQAGAKVVVVEKCGITGGSTNVSEGALNAVDPERQSKQNIDDSVDKFYDTTFKGGHEQGTPELIRYLVDNALDSVHWLESLGVQFKEKVGSATGSLGERSHYPATPSGNTYIRAFQAFAEAHADQMTILHETQVTSLIVENGAVAGIKGLHRKKDEITVKAKAVVVATGGFGANVEYRQKVNTGVWADVKLDDTIGCTNIKPCAQGEGLKLAEDAGAQLVGLPDIQLHPCGTPGTGLMEDIRTSGRNRIFVNKDGERFVNEGAERDTLCKAIFAQPDSTYWIVVNKVRYPSETEPDANGATIENMLALEHIVKGESVKDLAAACGMDPEKLQASIDGYNKTVSGQAEDPFGFKANNTADKELTEGPWYACRKVPTVHHTMGGIRIDVDTRALDANGSAVQGLFACGECTGGIHGSNRLGGNAIADCVTFGRAAGKNAAEAALATGN</sequence>
<dbReference type="HOGENOM" id="CLU_011398_4_0_11"/>
<dbReference type="PANTHER" id="PTHR43400">
    <property type="entry name" value="FUMARATE REDUCTASE"/>
    <property type="match status" value="1"/>
</dbReference>
<evidence type="ECO:0000256" key="8">
    <source>
        <dbReference type="RuleBase" id="RU366062"/>
    </source>
</evidence>
<keyword evidence="4 8" id="KW-0285">Flavoprotein</keyword>
<dbReference type="AlphaFoldDB" id="A0A0A8B6T8"/>
<protein>
    <recommendedName>
        <fullName evidence="3 8">Urocanate reductase</fullName>
        <ecNumber evidence="2 8">1.3.99.33</ecNumber>
    </recommendedName>
</protein>
<dbReference type="SMART" id="SM00900">
    <property type="entry name" value="FMN_bind"/>
    <property type="match status" value="1"/>
</dbReference>
<accession>A0A0A8B6T8</accession>
<evidence type="ECO:0000313" key="11">
    <source>
        <dbReference type="Proteomes" id="UP000031121"/>
    </source>
</evidence>
<reference evidence="10 11" key="2">
    <citation type="journal article" date="2015" name="Genome Announc.">
        <title>Complete Genome Sequence of Coriobacteriaceae Strain 68-1-3, a Novel Mucus-Degrading Isolate from the Swine Intestinal Tract.</title>
        <authorList>
            <person name="Looft T."/>
            <person name="Bayles D.O."/>
            <person name="Alt D.P."/>
            <person name="Stanton T.B."/>
        </authorList>
    </citation>
    <scope>NUCLEOTIDE SEQUENCE [LARGE SCALE GENOMIC DNA]</scope>
    <source>
        <strain evidence="10 11">68-1-3</strain>
    </source>
</reference>
<dbReference type="STRING" id="1531429.JI75_07510"/>
<dbReference type="Proteomes" id="UP000031121">
    <property type="component" value="Chromosome"/>
</dbReference>
<dbReference type="InterPro" id="IPR003953">
    <property type="entry name" value="FAD-dep_OxRdtase_2_FAD-bd"/>
</dbReference>
<dbReference type="InterPro" id="IPR007329">
    <property type="entry name" value="FMN-bd"/>
</dbReference>
<feature type="domain" description="FMN-binding" evidence="9">
    <location>
        <begin position="58"/>
        <end position="132"/>
    </location>
</feature>
<comment type="cofactor">
    <cofactor evidence="8">
        <name>FMN</name>
        <dbReference type="ChEBI" id="CHEBI:58210"/>
    </cofactor>
    <text evidence="8">Binds 1 or 2 FMN covalently per subunit.</text>
</comment>
<dbReference type="GO" id="GO:0016020">
    <property type="term" value="C:membrane"/>
    <property type="evidence" value="ECO:0007669"/>
    <property type="project" value="InterPro"/>
</dbReference>
<comment type="similarity">
    <text evidence="1 8">Belongs to the FAD-dependent oxidoreductase 2 family. FRD/SDH subfamily.</text>
</comment>
<dbReference type="GO" id="GO:0010181">
    <property type="term" value="F:FMN binding"/>
    <property type="evidence" value="ECO:0007669"/>
    <property type="project" value="InterPro"/>
</dbReference>
<keyword evidence="11" id="KW-1185">Reference proteome</keyword>
<dbReference type="InterPro" id="IPR050315">
    <property type="entry name" value="FAD-oxidoreductase_2"/>
</dbReference>
<dbReference type="Gene3D" id="3.50.50.60">
    <property type="entry name" value="FAD/NAD(P)-binding domain"/>
    <property type="match status" value="1"/>
</dbReference>